<dbReference type="GO" id="GO:0009535">
    <property type="term" value="C:chloroplast thylakoid membrane"/>
    <property type="evidence" value="ECO:0007669"/>
    <property type="project" value="TreeGrafter"/>
</dbReference>
<organism evidence="2 3">
    <name type="scientific">Elliptochloris bilobata</name>
    <dbReference type="NCBI Taxonomy" id="381761"/>
    <lineage>
        <taxon>Eukaryota</taxon>
        <taxon>Viridiplantae</taxon>
        <taxon>Chlorophyta</taxon>
        <taxon>core chlorophytes</taxon>
        <taxon>Trebouxiophyceae</taxon>
        <taxon>Trebouxiophyceae incertae sedis</taxon>
        <taxon>Elliptochloris clade</taxon>
        <taxon>Elliptochloris</taxon>
    </lineage>
</organism>
<dbReference type="PANTHER" id="PTHR34048:SF3">
    <property type="entry name" value="LOW-DENSITY RECEPTOR-LIKE PROTEIN"/>
    <property type="match status" value="1"/>
</dbReference>
<dbReference type="Proteomes" id="UP001445335">
    <property type="component" value="Unassembled WGS sequence"/>
</dbReference>
<keyword evidence="3" id="KW-1185">Reference proteome</keyword>
<dbReference type="InterPro" id="IPR040377">
    <property type="entry name" value="Ssl2009-like"/>
</dbReference>
<keyword evidence="1" id="KW-1133">Transmembrane helix</keyword>
<evidence type="ECO:0000256" key="1">
    <source>
        <dbReference type="SAM" id="Phobius"/>
    </source>
</evidence>
<reference evidence="2 3" key="1">
    <citation type="journal article" date="2024" name="Nat. Commun.">
        <title>Phylogenomics reveals the evolutionary origins of lichenization in chlorophyte algae.</title>
        <authorList>
            <person name="Puginier C."/>
            <person name="Libourel C."/>
            <person name="Otte J."/>
            <person name="Skaloud P."/>
            <person name="Haon M."/>
            <person name="Grisel S."/>
            <person name="Petersen M."/>
            <person name="Berrin J.G."/>
            <person name="Delaux P.M."/>
            <person name="Dal Grande F."/>
            <person name="Keller J."/>
        </authorList>
    </citation>
    <scope>NUCLEOTIDE SEQUENCE [LARGE SCALE GENOMIC DNA]</scope>
    <source>
        <strain evidence="2 3">SAG 245.80</strain>
    </source>
</reference>
<name>A0AAW1SAI1_9CHLO</name>
<dbReference type="PANTHER" id="PTHR34048">
    <property type="entry name" value="LOW-DENSITY RECEPTOR-LIKE PROTEIN"/>
    <property type="match status" value="1"/>
</dbReference>
<gene>
    <name evidence="2" type="ORF">WJX81_007827</name>
</gene>
<evidence type="ECO:0000313" key="2">
    <source>
        <dbReference type="EMBL" id="KAK9842591.1"/>
    </source>
</evidence>
<dbReference type="GO" id="GO:0009706">
    <property type="term" value="C:chloroplast inner membrane"/>
    <property type="evidence" value="ECO:0007669"/>
    <property type="project" value="TreeGrafter"/>
</dbReference>
<sequence length="112" mass="11815">MTSRAARRQCIAVRAESRSGGGGGFLAGVLVGGAVFGVLGFLFAPQISAALLTDEQRLKLPRFLEEEAKDPEKTKQDLADKIASLNSAIDDVATQLKAKEVTTEVEPDSVVA</sequence>
<evidence type="ECO:0000313" key="3">
    <source>
        <dbReference type="Proteomes" id="UP001445335"/>
    </source>
</evidence>
<dbReference type="EMBL" id="JALJOU010000007">
    <property type="protein sequence ID" value="KAK9842591.1"/>
    <property type="molecule type" value="Genomic_DNA"/>
</dbReference>
<protein>
    <submittedName>
        <fullName evidence="2">Uncharacterized protein</fullName>
    </submittedName>
</protein>
<dbReference type="AlphaFoldDB" id="A0AAW1SAI1"/>
<comment type="caution">
    <text evidence="2">The sequence shown here is derived from an EMBL/GenBank/DDBJ whole genome shotgun (WGS) entry which is preliminary data.</text>
</comment>
<feature type="transmembrane region" description="Helical" evidence="1">
    <location>
        <begin position="21"/>
        <end position="44"/>
    </location>
</feature>
<keyword evidence="1" id="KW-0812">Transmembrane</keyword>
<proteinExistence type="predicted"/>
<keyword evidence="1" id="KW-0472">Membrane</keyword>
<accession>A0AAW1SAI1</accession>